<feature type="domain" description="Ras-GEF" evidence="4">
    <location>
        <begin position="485"/>
        <end position="711"/>
    </location>
</feature>
<dbReference type="Gene3D" id="1.10.238.10">
    <property type="entry name" value="EF-hand"/>
    <property type="match status" value="1"/>
</dbReference>
<dbReference type="Gene3D" id="1.10.840.10">
    <property type="entry name" value="Ras guanine-nucleotide exchange factors catalytic domain"/>
    <property type="match status" value="1"/>
</dbReference>
<feature type="compositionally biased region" description="Basic and acidic residues" evidence="3">
    <location>
        <begin position="57"/>
        <end position="69"/>
    </location>
</feature>
<dbReference type="PROSITE" id="PS50212">
    <property type="entry name" value="RASGEF_NTER"/>
    <property type="match status" value="1"/>
</dbReference>
<feature type="domain" description="N-terminal Ras-GEF" evidence="6">
    <location>
        <begin position="325"/>
        <end position="457"/>
    </location>
</feature>
<dbReference type="STRING" id="1890364.A0A2P6NW04"/>
<dbReference type="EMBL" id="MDYQ01000014">
    <property type="protein sequence ID" value="PRP88143.1"/>
    <property type="molecule type" value="Genomic_DNA"/>
</dbReference>
<feature type="region of interest" description="Disordered" evidence="3">
    <location>
        <begin position="22"/>
        <end position="76"/>
    </location>
</feature>
<organism evidence="7 8">
    <name type="scientific">Planoprotostelium fungivorum</name>
    <dbReference type="NCBI Taxonomy" id="1890364"/>
    <lineage>
        <taxon>Eukaryota</taxon>
        <taxon>Amoebozoa</taxon>
        <taxon>Evosea</taxon>
        <taxon>Variosea</taxon>
        <taxon>Cavosteliida</taxon>
        <taxon>Cavosteliaceae</taxon>
        <taxon>Planoprotostelium</taxon>
    </lineage>
</organism>
<dbReference type="InterPro" id="IPR001895">
    <property type="entry name" value="RASGEF_cat_dom"/>
</dbReference>
<sequence length="733" mass="83592">MDPDVDDLGFIRSPRLRPKLLGVKFSSEEGDNSISFEHRPDTSSESQILAKSPKLSPRGEEAPHSPTSDHRRRAASTTTLIDAKASYLDPLHNEMLRRMKNSNLKFANSSEREVLSPMASPVSEASFVMPLSPNSRGIMVYSPDVSHFRWRPTEEQRREWMKKFEAVPQKTKGFISISRASRLFFKESQLNEDQLSIICCLADVTGDAKLDAEEFIAAEFLIDAVKKGQPIPNALPRSLLPDSDDEMDQSEDYSYLLKRTYGPTAPDRKSVMIPHGRNSVIISRGNSAESLIVEIQQSDPSILGTQMADPTDHADDVTWVRGENGEKIIMAGTVDGLIKCLASEQHIAYGHEYTDILILTHQRFTTSPEFLNRLIKIYHNPEYADPTSTWGNEEKARVVLRLRIINFIRKWMDTMHDDFKGGEMKVILDRFIQTLIESGDYMQVQCASILKEAKNYNIILPDVDRSPKPIKMKNVTKGFTFQDVPPQELARQMTIYDHSIFRQIKPMELLNQKWTEGTPSATFANRMERVTYWIATEIVSCTSLKPRVILLCYFLRLAEQLLELRNFYGLMSVYLALSLTAIERLTKTWKGVPSRFVVVWNKISDLLNPCRNFYNFRRLWAASDAPRIPPPTIFQKDLLFIEDGNADTGERGMINFEKLFMLGRCMNQIRSSQESPYNLIPVLKIQAFLINDLSPMSSQQISAMARSCEPPSESPSDTRRRTISGSIRHIFQK</sequence>
<protein>
    <submittedName>
        <fullName evidence="7">Ras guanine nucleotide exchange factor</fullName>
    </submittedName>
</protein>
<dbReference type="InterPro" id="IPR008937">
    <property type="entry name" value="Ras-like_GEF"/>
</dbReference>
<dbReference type="Pfam" id="PF12763">
    <property type="entry name" value="EH"/>
    <property type="match status" value="1"/>
</dbReference>
<reference evidence="7 8" key="1">
    <citation type="journal article" date="2018" name="Genome Biol. Evol.">
        <title>Multiple Roots of Fruiting Body Formation in Amoebozoa.</title>
        <authorList>
            <person name="Hillmann F."/>
            <person name="Forbes G."/>
            <person name="Novohradska S."/>
            <person name="Ferling I."/>
            <person name="Riege K."/>
            <person name="Groth M."/>
            <person name="Westermann M."/>
            <person name="Marz M."/>
            <person name="Spaller T."/>
            <person name="Winckler T."/>
            <person name="Schaap P."/>
            <person name="Glockner G."/>
        </authorList>
    </citation>
    <scope>NUCLEOTIDE SEQUENCE [LARGE SCALE GENOMIC DNA]</scope>
    <source>
        <strain evidence="7 8">Jena</strain>
    </source>
</reference>
<evidence type="ECO:0000259" key="6">
    <source>
        <dbReference type="PROSITE" id="PS50212"/>
    </source>
</evidence>
<feature type="domain" description="EH" evidence="5">
    <location>
        <begin position="156"/>
        <end position="246"/>
    </location>
</feature>
<dbReference type="CDD" id="cd00155">
    <property type="entry name" value="RasGEF"/>
    <property type="match status" value="1"/>
</dbReference>
<dbReference type="SUPFAM" id="SSF47473">
    <property type="entry name" value="EF-hand"/>
    <property type="match status" value="1"/>
</dbReference>
<dbReference type="PROSITE" id="PS50009">
    <property type="entry name" value="RASGEF_CAT"/>
    <property type="match status" value="1"/>
</dbReference>
<dbReference type="InterPro" id="IPR036964">
    <property type="entry name" value="RASGEF_cat_dom_sf"/>
</dbReference>
<dbReference type="InParanoid" id="A0A2P6NW04"/>
<comment type="caution">
    <text evidence="7">The sequence shown here is derived from an EMBL/GenBank/DDBJ whole genome shotgun (WGS) entry which is preliminary data.</text>
</comment>
<dbReference type="Pfam" id="PF00618">
    <property type="entry name" value="RasGEF_N"/>
    <property type="match status" value="1"/>
</dbReference>
<name>A0A2P6NW04_9EUKA</name>
<dbReference type="GO" id="GO:0005085">
    <property type="term" value="F:guanyl-nucleotide exchange factor activity"/>
    <property type="evidence" value="ECO:0007669"/>
    <property type="project" value="UniProtKB-KW"/>
</dbReference>
<dbReference type="PANTHER" id="PTHR23113">
    <property type="entry name" value="GUANINE NUCLEOTIDE EXCHANGE FACTOR"/>
    <property type="match status" value="1"/>
</dbReference>
<dbReference type="SMART" id="SM00147">
    <property type="entry name" value="RasGEF"/>
    <property type="match status" value="1"/>
</dbReference>
<evidence type="ECO:0000259" key="4">
    <source>
        <dbReference type="PROSITE" id="PS50009"/>
    </source>
</evidence>
<keyword evidence="8" id="KW-1185">Reference proteome</keyword>
<dbReference type="OrthoDB" id="546434at2759"/>
<dbReference type="InterPro" id="IPR000651">
    <property type="entry name" value="Ras-like_Gua-exchang_fac_N"/>
</dbReference>
<evidence type="ECO:0000313" key="8">
    <source>
        <dbReference type="Proteomes" id="UP000241769"/>
    </source>
</evidence>
<dbReference type="InterPro" id="IPR000261">
    <property type="entry name" value="EH_dom"/>
</dbReference>
<dbReference type="SUPFAM" id="SSF48366">
    <property type="entry name" value="Ras GEF"/>
    <property type="match status" value="1"/>
</dbReference>
<dbReference type="GO" id="GO:0005886">
    <property type="term" value="C:plasma membrane"/>
    <property type="evidence" value="ECO:0007669"/>
    <property type="project" value="TreeGrafter"/>
</dbReference>
<dbReference type="Gene3D" id="1.20.870.10">
    <property type="entry name" value="Son of sevenless (SoS) protein Chain: S domain 1"/>
    <property type="match status" value="1"/>
</dbReference>
<dbReference type="SMART" id="SM00027">
    <property type="entry name" value="EH"/>
    <property type="match status" value="1"/>
</dbReference>
<accession>A0A2P6NW04</accession>
<evidence type="ECO:0000259" key="5">
    <source>
        <dbReference type="PROSITE" id="PS50031"/>
    </source>
</evidence>
<evidence type="ECO:0000313" key="7">
    <source>
        <dbReference type="EMBL" id="PRP88143.1"/>
    </source>
</evidence>
<dbReference type="Proteomes" id="UP000241769">
    <property type="component" value="Unassembled WGS sequence"/>
</dbReference>
<dbReference type="SMART" id="SM00229">
    <property type="entry name" value="RasGEFN"/>
    <property type="match status" value="1"/>
</dbReference>
<feature type="region of interest" description="Disordered" evidence="3">
    <location>
        <begin position="704"/>
        <end position="725"/>
    </location>
</feature>
<gene>
    <name evidence="7" type="ORF">PROFUN_04234</name>
</gene>
<dbReference type="GO" id="GO:0007265">
    <property type="term" value="P:Ras protein signal transduction"/>
    <property type="evidence" value="ECO:0007669"/>
    <property type="project" value="TreeGrafter"/>
</dbReference>
<dbReference type="PANTHER" id="PTHR23113:SF356">
    <property type="entry name" value="FI05912P-RELATED"/>
    <property type="match status" value="1"/>
</dbReference>
<evidence type="ECO:0000256" key="1">
    <source>
        <dbReference type="ARBA" id="ARBA00022658"/>
    </source>
</evidence>
<dbReference type="Pfam" id="PF00617">
    <property type="entry name" value="RasGEF"/>
    <property type="match status" value="1"/>
</dbReference>
<dbReference type="CDD" id="cd06224">
    <property type="entry name" value="REM"/>
    <property type="match status" value="1"/>
</dbReference>
<dbReference type="AlphaFoldDB" id="A0A2P6NW04"/>
<proteinExistence type="predicted"/>
<keyword evidence="1 2" id="KW-0344">Guanine-nucleotide releasing factor</keyword>
<dbReference type="PROSITE" id="PS50031">
    <property type="entry name" value="EH"/>
    <property type="match status" value="1"/>
</dbReference>
<dbReference type="InterPro" id="IPR011992">
    <property type="entry name" value="EF-hand-dom_pair"/>
</dbReference>
<evidence type="ECO:0000256" key="3">
    <source>
        <dbReference type="SAM" id="MobiDB-lite"/>
    </source>
</evidence>
<dbReference type="InterPro" id="IPR023578">
    <property type="entry name" value="Ras_GEF_dom_sf"/>
</dbReference>
<evidence type="ECO:0000256" key="2">
    <source>
        <dbReference type="PROSITE-ProRule" id="PRU00168"/>
    </source>
</evidence>